<dbReference type="AlphaFoldDB" id="A0A4U9WN83"/>
<evidence type="ECO:0000313" key="1">
    <source>
        <dbReference type="EMBL" id="VTR61260.1"/>
    </source>
</evidence>
<organism evidence="1">
    <name type="scientific">Serratia fonticola</name>
    <dbReference type="NCBI Taxonomy" id="47917"/>
    <lineage>
        <taxon>Bacteria</taxon>
        <taxon>Pseudomonadati</taxon>
        <taxon>Pseudomonadota</taxon>
        <taxon>Gammaproteobacteria</taxon>
        <taxon>Enterobacterales</taxon>
        <taxon>Yersiniaceae</taxon>
        <taxon>Serratia</taxon>
    </lineage>
</organism>
<name>A0A4U9WN83_SERFO</name>
<dbReference type="EMBL" id="CABEEZ010000168">
    <property type="protein sequence ID" value="VTR61260.1"/>
    <property type="molecule type" value="Genomic_DNA"/>
</dbReference>
<proteinExistence type="predicted"/>
<accession>A0A4U9WN83</accession>
<reference evidence="1" key="1">
    <citation type="submission" date="2019-05" db="EMBL/GenBank/DDBJ databases">
        <authorList>
            <consortium name="Pathogen Informatics"/>
        </authorList>
    </citation>
    <scope>NUCLEOTIDE SEQUENCE [LARGE SCALE GENOMIC DNA]</scope>
    <source>
        <strain evidence="1">NCTC12965</strain>
    </source>
</reference>
<sequence>MTIRDVKKHKIEVNFKLTVRKRTTLDELYGSLRAMQHVCFVALEH</sequence>
<gene>
    <name evidence="1" type="ORF">NCTC12965_08775</name>
</gene>
<protein>
    <submittedName>
        <fullName evidence="1">Uncharacterized protein</fullName>
    </submittedName>
</protein>